<accession>A0ABS6HDD8</accession>
<feature type="compositionally biased region" description="Basic residues" evidence="1">
    <location>
        <begin position="94"/>
        <end position="104"/>
    </location>
</feature>
<protein>
    <recommendedName>
        <fullName evidence="5">DUF4124 domain-containing protein</fullName>
    </recommendedName>
</protein>
<dbReference type="RefSeq" id="WP_216878379.1">
    <property type="nucleotide sequence ID" value="NZ_JAERQM010000007.1"/>
</dbReference>
<evidence type="ECO:0000313" key="4">
    <source>
        <dbReference type="Proteomes" id="UP000689967"/>
    </source>
</evidence>
<keyword evidence="2" id="KW-0732">Signal</keyword>
<evidence type="ECO:0000313" key="3">
    <source>
        <dbReference type="EMBL" id="MBU8546366.1"/>
    </source>
</evidence>
<evidence type="ECO:0000256" key="2">
    <source>
        <dbReference type="SAM" id="SignalP"/>
    </source>
</evidence>
<evidence type="ECO:0000256" key="1">
    <source>
        <dbReference type="SAM" id="MobiDB-lite"/>
    </source>
</evidence>
<proteinExistence type="predicted"/>
<feature type="signal peptide" evidence="2">
    <location>
        <begin position="1"/>
        <end position="21"/>
    </location>
</feature>
<reference evidence="3 4" key="1">
    <citation type="submission" date="2021-01" db="EMBL/GenBank/DDBJ databases">
        <title>Roseomonas sp. nov, a bacterium isolated from an oil production mixture in Yumen Oilfield.</title>
        <authorList>
            <person name="Wu D."/>
        </authorList>
    </citation>
    <scope>NUCLEOTIDE SEQUENCE [LARGE SCALE GENOMIC DNA]</scope>
    <source>
        <strain evidence="3 4">ROY-5-3</strain>
    </source>
</reference>
<comment type="caution">
    <text evidence="3">The sequence shown here is derived from an EMBL/GenBank/DDBJ whole genome shotgun (WGS) entry which is preliminary data.</text>
</comment>
<dbReference type="Proteomes" id="UP000689967">
    <property type="component" value="Unassembled WGS sequence"/>
</dbReference>
<evidence type="ECO:0008006" key="5">
    <source>
        <dbReference type="Google" id="ProtNLM"/>
    </source>
</evidence>
<gene>
    <name evidence="3" type="ORF">JJQ90_21780</name>
</gene>
<name>A0ABS6HDD8_9PROT</name>
<feature type="compositionally biased region" description="Low complexity" evidence="1">
    <location>
        <begin position="110"/>
        <end position="131"/>
    </location>
</feature>
<feature type="region of interest" description="Disordered" evidence="1">
    <location>
        <begin position="71"/>
        <end position="136"/>
    </location>
</feature>
<dbReference type="EMBL" id="JAERQM010000007">
    <property type="protein sequence ID" value="MBU8546366.1"/>
    <property type="molecule type" value="Genomic_DNA"/>
</dbReference>
<sequence>MRRFALLALPLGLLLIQPAAAQHWNDSGPGRDLLSSTVTDFENFRQRTPAPPSFSSGASATVAPAEARGPIPLLDWVPPPPVPVATPTTTRRSSSARRVRRAPVRRNVVRDTAPLPAAPMTATTRASAPTAGGDWERSLAQREQELERLRRVLEDDRLRYQQGRQPQLQ</sequence>
<keyword evidence="4" id="KW-1185">Reference proteome</keyword>
<feature type="chain" id="PRO_5046072048" description="DUF4124 domain-containing protein" evidence="2">
    <location>
        <begin position="22"/>
        <end position="169"/>
    </location>
</feature>
<organism evidence="3 4">
    <name type="scientific">Falsiroseomonas oleicola</name>
    <dbReference type="NCBI Taxonomy" id="2801474"/>
    <lineage>
        <taxon>Bacteria</taxon>
        <taxon>Pseudomonadati</taxon>
        <taxon>Pseudomonadota</taxon>
        <taxon>Alphaproteobacteria</taxon>
        <taxon>Acetobacterales</taxon>
        <taxon>Roseomonadaceae</taxon>
        <taxon>Falsiroseomonas</taxon>
    </lineage>
</organism>